<comment type="caution">
    <text evidence="1">The sequence shown here is derived from an EMBL/GenBank/DDBJ whole genome shotgun (WGS) entry which is preliminary data.</text>
</comment>
<gene>
    <name evidence="1" type="ORF">H8712_04960</name>
</gene>
<evidence type="ECO:0000313" key="1">
    <source>
        <dbReference type="EMBL" id="MBC8627966.1"/>
    </source>
</evidence>
<reference evidence="1 2" key="1">
    <citation type="submission" date="2020-08" db="EMBL/GenBank/DDBJ databases">
        <title>Genome public.</title>
        <authorList>
            <person name="Liu C."/>
            <person name="Sun Q."/>
        </authorList>
    </citation>
    <scope>NUCLEOTIDE SEQUENCE [LARGE SCALE GENOMIC DNA]</scope>
    <source>
        <strain evidence="1 2">3_YM_SP_D4_24.mj</strain>
    </source>
</reference>
<evidence type="ECO:0000313" key="2">
    <source>
        <dbReference type="Proteomes" id="UP000661649"/>
    </source>
</evidence>
<proteinExistence type="predicted"/>
<dbReference type="InterPro" id="IPR043740">
    <property type="entry name" value="DUF5685"/>
</dbReference>
<sequence length="283" mass="33550">MFGYITVDKPEMKVKDFYRYKAYYCGLCKSLQENYGLKGRVTLSYDVTFLVLVLTSLYEPKEEKSESRCPVHPIKKIPVLQNEISRYGADMNLLLTYYHFEDDWKDEKSLKGIAGIHFYKKQAKKICKEYPRQSCVICKRLRELAVYEQKGETDIDLVAGTFGHLMEELFVLKQDRWEPYLRKFGFFLGKFIYIMDAYDDLEKDLKNGSYNPLKPFYHSRTKEEYENSVREMLVMMMAETGNAFEHLPCVEESQIIKNIIYSGVWSNYNKIQKEKQEKEKNVK</sequence>
<protein>
    <submittedName>
        <fullName evidence="1">Uncharacterized protein</fullName>
    </submittedName>
</protein>
<accession>A0ABR7P9B3</accession>
<dbReference type="Pfam" id="PF18937">
    <property type="entry name" value="DUF5685"/>
    <property type="match status" value="1"/>
</dbReference>
<keyword evidence="2" id="KW-1185">Reference proteome</keyword>
<organism evidence="1 2">
    <name type="scientific">Blautia stercoris</name>
    <dbReference type="NCBI Taxonomy" id="871664"/>
    <lineage>
        <taxon>Bacteria</taxon>
        <taxon>Bacillati</taxon>
        <taxon>Bacillota</taxon>
        <taxon>Clostridia</taxon>
        <taxon>Lachnospirales</taxon>
        <taxon>Lachnospiraceae</taxon>
        <taxon>Blautia</taxon>
    </lineage>
</organism>
<dbReference type="Proteomes" id="UP000661649">
    <property type="component" value="Unassembled WGS sequence"/>
</dbReference>
<dbReference type="EMBL" id="JACRTP010000002">
    <property type="protein sequence ID" value="MBC8627966.1"/>
    <property type="molecule type" value="Genomic_DNA"/>
</dbReference>
<name>A0ABR7P9B3_9FIRM</name>
<dbReference type="RefSeq" id="WP_187558352.1">
    <property type="nucleotide sequence ID" value="NZ_JACRTP010000002.1"/>
</dbReference>